<dbReference type="PANTHER" id="PTHR31025">
    <property type="entry name" value="SI:CH211-196P9.1-RELATED"/>
    <property type="match status" value="1"/>
</dbReference>
<dbReference type="PANTHER" id="PTHR31025:SF29">
    <property type="entry name" value="SI:CH211-196P9.1"/>
    <property type="match status" value="1"/>
</dbReference>
<gene>
    <name evidence="2" type="ORF">H4Q32_010562</name>
</gene>
<feature type="compositionally biased region" description="Polar residues" evidence="1">
    <location>
        <begin position="232"/>
        <end position="248"/>
    </location>
</feature>
<protein>
    <submittedName>
        <fullName evidence="2">Peptide deformylase</fullName>
    </submittedName>
</protein>
<evidence type="ECO:0000313" key="2">
    <source>
        <dbReference type="EMBL" id="KAI2666648.1"/>
    </source>
</evidence>
<feature type="region of interest" description="Disordered" evidence="1">
    <location>
        <begin position="226"/>
        <end position="248"/>
    </location>
</feature>
<evidence type="ECO:0000256" key="1">
    <source>
        <dbReference type="SAM" id="MobiDB-lite"/>
    </source>
</evidence>
<dbReference type="Proteomes" id="UP000830375">
    <property type="component" value="Unassembled WGS sequence"/>
</dbReference>
<accession>A0ABQ8MUZ7</accession>
<organism evidence="2 3">
    <name type="scientific">Labeo rohita</name>
    <name type="common">Indian major carp</name>
    <name type="synonym">Cyprinus rohita</name>
    <dbReference type="NCBI Taxonomy" id="84645"/>
    <lineage>
        <taxon>Eukaryota</taxon>
        <taxon>Metazoa</taxon>
        <taxon>Chordata</taxon>
        <taxon>Craniata</taxon>
        <taxon>Vertebrata</taxon>
        <taxon>Euteleostomi</taxon>
        <taxon>Actinopterygii</taxon>
        <taxon>Neopterygii</taxon>
        <taxon>Teleostei</taxon>
        <taxon>Ostariophysi</taxon>
        <taxon>Cypriniformes</taxon>
        <taxon>Cyprinidae</taxon>
        <taxon>Labeoninae</taxon>
        <taxon>Labeonini</taxon>
        <taxon>Labeo</taxon>
    </lineage>
</organism>
<comment type="caution">
    <text evidence="2">The sequence shown here is derived from an EMBL/GenBank/DDBJ whole genome shotgun (WGS) entry which is preliminary data.</text>
</comment>
<proteinExistence type="predicted"/>
<name>A0ABQ8MUZ7_LABRO</name>
<reference evidence="2 3" key="1">
    <citation type="submission" date="2022-01" db="EMBL/GenBank/DDBJ databases">
        <title>A high-quality chromosome-level genome assembly of rohu carp, Labeo rohita.</title>
        <authorList>
            <person name="Arick M.A. II"/>
            <person name="Hsu C.-Y."/>
            <person name="Magbanua Z."/>
            <person name="Pechanova O."/>
            <person name="Grover C."/>
            <person name="Miller E."/>
            <person name="Thrash A."/>
            <person name="Ezzel L."/>
            <person name="Alam S."/>
            <person name="Benzie J."/>
            <person name="Hamilton M."/>
            <person name="Karsi A."/>
            <person name="Lawrence M.L."/>
            <person name="Peterson D.G."/>
        </authorList>
    </citation>
    <scope>NUCLEOTIDE SEQUENCE [LARGE SCALE GENOMIC DNA]</scope>
    <source>
        <strain evidence="3">BAU-BD-2019</strain>
        <tissue evidence="2">Blood</tissue>
    </source>
</reference>
<dbReference type="EMBL" id="JACTAM010000003">
    <property type="protein sequence ID" value="KAI2666648.1"/>
    <property type="molecule type" value="Genomic_DNA"/>
</dbReference>
<sequence>MLPLSRSLSLSLSVFLSGGPALNERAVKFRSKQKYVKLSDFLDEAFVKSGISVSSRPEARLYDESGTEIDEDVCEDILKQPNLELTHVPPVPSEESSIEISSNESDDTILLSDDSLTRKRRAEDEAGIVNGQKKKSCSGDGIIREYNKTKCLSDSNRRKMVNIFTADMTEKHSSSPPKQVRELYAQLIIALFPYLRDPYSTLGYVMDKGTCHGKLRTFRRTVHHQRPVDDPQSFSGGPSAQREASSSTEVILTEEQYREAVSLMMHTSEEATVKVKMRETFQYRRKMIHDPSRCTDVLTEFPRYLDIKGLVRTFELLILSWILLVFLKFLERWPTTFMQKVILIHCAESAVDTESDEDGWGSGLASILLLLHLIPPSAQDHKRSGKMSASQAEKHIVILKKVNLAFSV</sequence>
<evidence type="ECO:0000313" key="3">
    <source>
        <dbReference type="Proteomes" id="UP000830375"/>
    </source>
</evidence>
<keyword evidence="3" id="KW-1185">Reference proteome</keyword>